<dbReference type="InterPro" id="IPR043502">
    <property type="entry name" value="DNA/RNA_pol_sf"/>
</dbReference>
<evidence type="ECO:0000259" key="7">
    <source>
        <dbReference type="Pfam" id="PF17917"/>
    </source>
</evidence>
<dbReference type="VEuPathDB" id="VectorBase:ISCW013077"/>
<sequence>MAWAIDKCHVYLYCTDFVVHTDHHPLQYLDKAKQPCSRVLRRSQIMQGYLFEVEYIKGSENVGAEYLTR</sequence>
<reference evidence="8" key="2">
    <citation type="submission" date="2020-05" db="UniProtKB">
        <authorList>
            <consortium name="EnsemblMetazoa"/>
        </authorList>
    </citation>
    <scope>IDENTIFICATION</scope>
    <source>
        <strain evidence="8">wikel</strain>
    </source>
</reference>
<evidence type="ECO:0000256" key="3">
    <source>
        <dbReference type="ARBA" id="ARBA00022722"/>
    </source>
</evidence>
<evidence type="ECO:0000256" key="5">
    <source>
        <dbReference type="ARBA" id="ARBA00022801"/>
    </source>
</evidence>
<dbReference type="SUPFAM" id="SSF56672">
    <property type="entry name" value="DNA/RNA polymerases"/>
    <property type="match status" value="1"/>
</dbReference>
<dbReference type="PaxDb" id="6945-B7QBR6"/>
<dbReference type="STRING" id="6945.B7QBR6"/>
<keyword evidence="4" id="KW-0255">Endonuclease</keyword>
<protein>
    <recommendedName>
        <fullName evidence="7">Reverse transcriptase RNase H-like domain-containing protein</fullName>
    </recommendedName>
</protein>
<evidence type="ECO:0000256" key="2">
    <source>
        <dbReference type="ARBA" id="ARBA00022695"/>
    </source>
</evidence>
<evidence type="ECO:0000313" key="9">
    <source>
        <dbReference type="Proteomes" id="UP000001555"/>
    </source>
</evidence>
<evidence type="ECO:0000256" key="4">
    <source>
        <dbReference type="ARBA" id="ARBA00022759"/>
    </source>
</evidence>
<reference evidence="9" key="1">
    <citation type="submission" date="2008-03" db="EMBL/GenBank/DDBJ databases">
        <title>Annotation of Ixodes scapularis.</title>
        <authorList>
            <consortium name="Ixodes scapularis Genome Project Consortium"/>
            <person name="Caler E."/>
            <person name="Hannick L.I."/>
            <person name="Bidwell S."/>
            <person name="Joardar V."/>
            <person name="Thiagarajan M."/>
            <person name="Amedeo P."/>
            <person name="Galinsky K.J."/>
            <person name="Schobel S."/>
            <person name="Inman J."/>
            <person name="Hostetler J."/>
            <person name="Miller J."/>
            <person name="Hammond M."/>
            <person name="Megy K."/>
            <person name="Lawson D."/>
            <person name="Kodira C."/>
            <person name="Sutton G."/>
            <person name="Meyer J."/>
            <person name="Hill C.A."/>
            <person name="Birren B."/>
            <person name="Nene V."/>
            <person name="Collins F."/>
            <person name="Alarcon-Chaidez F."/>
            <person name="Wikel S."/>
            <person name="Strausberg R."/>
        </authorList>
    </citation>
    <scope>NUCLEOTIDE SEQUENCE [LARGE SCALE GENOMIC DNA]</scope>
    <source>
        <strain evidence="9">Wikel</strain>
    </source>
</reference>
<proteinExistence type="predicted"/>
<dbReference type="Pfam" id="PF17917">
    <property type="entry name" value="RT_RNaseH"/>
    <property type="match status" value="1"/>
</dbReference>
<evidence type="ECO:0000256" key="1">
    <source>
        <dbReference type="ARBA" id="ARBA00022679"/>
    </source>
</evidence>
<accession>A0A1S4LEY6</accession>
<keyword evidence="1" id="KW-0808">Transferase</keyword>
<evidence type="ECO:0000256" key="6">
    <source>
        <dbReference type="ARBA" id="ARBA00022918"/>
    </source>
</evidence>
<dbReference type="EMBL" id="ABJB010792772">
    <property type="status" value="NOT_ANNOTATED_CDS"/>
    <property type="molecule type" value="Genomic_DNA"/>
</dbReference>
<dbReference type="InterPro" id="IPR041373">
    <property type="entry name" value="RT_RNaseH"/>
</dbReference>
<keyword evidence="9" id="KW-1185">Reference proteome</keyword>
<dbReference type="EnsemblMetazoa" id="ISCW013077-RA">
    <property type="protein sequence ID" value="ISCW013077-PA"/>
    <property type="gene ID" value="ISCW013077"/>
</dbReference>
<keyword evidence="6" id="KW-0695">RNA-directed DNA polymerase</keyword>
<keyword evidence="5" id="KW-0378">Hydrolase</keyword>
<dbReference type="VEuPathDB" id="VectorBase:ISCI013077"/>
<organism evidence="8 9">
    <name type="scientific">Ixodes scapularis</name>
    <name type="common">Black-legged tick</name>
    <name type="synonym">Deer tick</name>
    <dbReference type="NCBI Taxonomy" id="6945"/>
    <lineage>
        <taxon>Eukaryota</taxon>
        <taxon>Metazoa</taxon>
        <taxon>Ecdysozoa</taxon>
        <taxon>Arthropoda</taxon>
        <taxon>Chelicerata</taxon>
        <taxon>Arachnida</taxon>
        <taxon>Acari</taxon>
        <taxon>Parasitiformes</taxon>
        <taxon>Ixodida</taxon>
        <taxon>Ixodoidea</taxon>
        <taxon>Ixodidae</taxon>
        <taxon>Ixodinae</taxon>
        <taxon>Ixodes</taxon>
    </lineage>
</organism>
<dbReference type="HOGENOM" id="CLU_2783200_0_0_1"/>
<keyword evidence="3" id="KW-0540">Nuclease</keyword>
<evidence type="ECO:0000313" key="8">
    <source>
        <dbReference type="EnsemblMetazoa" id="ISCW013077-PA"/>
    </source>
</evidence>
<name>A0A1S4LEY6_IXOSC</name>
<feature type="domain" description="Reverse transcriptase RNase H-like" evidence="7">
    <location>
        <begin position="2"/>
        <end position="49"/>
    </location>
</feature>
<dbReference type="Proteomes" id="UP000001555">
    <property type="component" value="Unassembled WGS sequence"/>
</dbReference>
<keyword evidence="2" id="KW-0548">Nucleotidyltransferase</keyword>